<dbReference type="AlphaFoldDB" id="A0A9P3G6J0"/>
<organism evidence="1 2">
    <name type="scientific">Phanerochaete sordida</name>
    <dbReference type="NCBI Taxonomy" id="48140"/>
    <lineage>
        <taxon>Eukaryota</taxon>
        <taxon>Fungi</taxon>
        <taxon>Dikarya</taxon>
        <taxon>Basidiomycota</taxon>
        <taxon>Agaricomycotina</taxon>
        <taxon>Agaricomycetes</taxon>
        <taxon>Polyporales</taxon>
        <taxon>Phanerochaetaceae</taxon>
        <taxon>Phanerochaete</taxon>
    </lineage>
</organism>
<evidence type="ECO:0000313" key="1">
    <source>
        <dbReference type="EMBL" id="GJE89131.1"/>
    </source>
</evidence>
<dbReference type="Proteomes" id="UP000703269">
    <property type="component" value="Unassembled WGS sequence"/>
</dbReference>
<gene>
    <name evidence="1" type="ORF">PsYK624_052250</name>
</gene>
<comment type="caution">
    <text evidence="1">The sequence shown here is derived from an EMBL/GenBank/DDBJ whole genome shotgun (WGS) entry which is preliminary data.</text>
</comment>
<accession>A0A9P3G6J0</accession>
<sequence>MLPAYGRPGARVPLPSCGVPSHVGRQARPPSDAIAFTCPLVPCAVWSLGVPVNDVGELEAGRARCDRSADVGRAARVTLYDIVSLPKA</sequence>
<evidence type="ECO:0000313" key="2">
    <source>
        <dbReference type="Proteomes" id="UP000703269"/>
    </source>
</evidence>
<protein>
    <submittedName>
        <fullName evidence="1">Uncharacterized protein</fullName>
    </submittedName>
</protein>
<reference evidence="1 2" key="1">
    <citation type="submission" date="2021-08" db="EMBL/GenBank/DDBJ databases">
        <title>Draft Genome Sequence of Phanerochaete sordida strain YK-624.</title>
        <authorList>
            <person name="Mori T."/>
            <person name="Dohra H."/>
            <person name="Suzuki T."/>
            <person name="Kawagishi H."/>
            <person name="Hirai H."/>
        </authorList>
    </citation>
    <scope>NUCLEOTIDE SEQUENCE [LARGE SCALE GENOMIC DNA]</scope>
    <source>
        <strain evidence="1 2">YK-624</strain>
    </source>
</reference>
<proteinExistence type="predicted"/>
<name>A0A9P3G6J0_9APHY</name>
<dbReference type="EMBL" id="BPQB01000011">
    <property type="protein sequence ID" value="GJE89131.1"/>
    <property type="molecule type" value="Genomic_DNA"/>
</dbReference>
<keyword evidence="2" id="KW-1185">Reference proteome</keyword>